<keyword evidence="2" id="KW-1185">Reference proteome</keyword>
<reference evidence="2" key="1">
    <citation type="submission" date="2014-09" db="EMBL/GenBank/DDBJ databases">
        <authorList>
            <person name="Sharma Rahul"/>
            <person name="Thines Marco"/>
        </authorList>
    </citation>
    <scope>NUCLEOTIDE SEQUENCE [LARGE SCALE GENOMIC DNA]</scope>
</reference>
<dbReference type="Proteomes" id="UP000054928">
    <property type="component" value="Unassembled WGS sequence"/>
</dbReference>
<dbReference type="RefSeq" id="XP_036263123.1">
    <property type="nucleotide sequence ID" value="XM_036407417.1"/>
</dbReference>
<dbReference type="EMBL" id="CCYD01000442">
    <property type="protein sequence ID" value="CEG39876.1"/>
    <property type="molecule type" value="Genomic_DNA"/>
</dbReference>
<dbReference type="AlphaFoldDB" id="A0A0P1AFK5"/>
<sequence length="79" mass="9549">MYNYNHLLHCRICSHRNVMLHRHFTNERRPADSDKTCVLTFHLSHVPRHWSQQSDSIRVAIIKCLRHVSIARDHNIIRR</sequence>
<evidence type="ECO:0000313" key="1">
    <source>
        <dbReference type="EMBL" id="CEG39876.1"/>
    </source>
</evidence>
<dbReference type="GeneID" id="59053082"/>
<protein>
    <submittedName>
        <fullName evidence="1">Uncharacterized protein</fullName>
    </submittedName>
</protein>
<evidence type="ECO:0000313" key="2">
    <source>
        <dbReference type="Proteomes" id="UP000054928"/>
    </source>
</evidence>
<organism evidence="1 2">
    <name type="scientific">Plasmopara halstedii</name>
    <name type="common">Downy mildew of sunflower</name>
    <dbReference type="NCBI Taxonomy" id="4781"/>
    <lineage>
        <taxon>Eukaryota</taxon>
        <taxon>Sar</taxon>
        <taxon>Stramenopiles</taxon>
        <taxon>Oomycota</taxon>
        <taxon>Peronosporomycetes</taxon>
        <taxon>Peronosporales</taxon>
        <taxon>Peronosporaceae</taxon>
        <taxon>Plasmopara</taxon>
    </lineage>
</organism>
<name>A0A0P1AFK5_PLAHL</name>
<accession>A0A0P1AFK5</accession>
<proteinExistence type="predicted"/>